<evidence type="ECO:0008006" key="5">
    <source>
        <dbReference type="Google" id="ProtNLM"/>
    </source>
</evidence>
<feature type="transmembrane region" description="Helical" evidence="2">
    <location>
        <begin position="29"/>
        <end position="50"/>
    </location>
</feature>
<keyword evidence="2" id="KW-0472">Membrane</keyword>
<evidence type="ECO:0000256" key="1">
    <source>
        <dbReference type="SAM" id="MobiDB-lite"/>
    </source>
</evidence>
<proteinExistence type="predicted"/>
<comment type="caution">
    <text evidence="3">The sequence shown here is derived from an EMBL/GenBank/DDBJ whole genome shotgun (WGS) entry which is preliminary data.</text>
</comment>
<organism evidence="3 4">
    <name type="scientific">Actinoallomurus spadix</name>
    <dbReference type="NCBI Taxonomy" id="79912"/>
    <lineage>
        <taxon>Bacteria</taxon>
        <taxon>Bacillati</taxon>
        <taxon>Actinomycetota</taxon>
        <taxon>Actinomycetes</taxon>
        <taxon>Streptosporangiales</taxon>
        <taxon>Thermomonosporaceae</taxon>
        <taxon>Actinoallomurus</taxon>
    </lineage>
</organism>
<dbReference type="InterPro" id="IPR007436">
    <property type="entry name" value="DUF485"/>
</dbReference>
<accession>A0ABP3GU00</accession>
<dbReference type="Proteomes" id="UP001501822">
    <property type="component" value="Unassembled WGS sequence"/>
</dbReference>
<evidence type="ECO:0000256" key="2">
    <source>
        <dbReference type="SAM" id="Phobius"/>
    </source>
</evidence>
<keyword evidence="2" id="KW-1133">Transmembrane helix</keyword>
<feature type="region of interest" description="Disordered" evidence="1">
    <location>
        <begin position="85"/>
        <end position="153"/>
    </location>
</feature>
<dbReference type="PANTHER" id="PTHR38441">
    <property type="entry name" value="INTEGRAL MEMBRANE PROTEIN-RELATED"/>
    <property type="match status" value="1"/>
</dbReference>
<evidence type="ECO:0000313" key="4">
    <source>
        <dbReference type="Proteomes" id="UP001501822"/>
    </source>
</evidence>
<gene>
    <name evidence="3" type="ORF">GCM10010151_46960</name>
</gene>
<name>A0ABP3GU00_9ACTN</name>
<dbReference type="EMBL" id="BAAABM010000045">
    <property type="protein sequence ID" value="GAA0351952.1"/>
    <property type="molecule type" value="Genomic_DNA"/>
</dbReference>
<keyword evidence="2" id="KW-0812">Transmembrane</keyword>
<feature type="compositionally biased region" description="Pro residues" evidence="1">
    <location>
        <begin position="126"/>
        <end position="144"/>
    </location>
</feature>
<protein>
    <recommendedName>
        <fullName evidence="5">DUF485 domain-containing protein</fullName>
    </recommendedName>
</protein>
<keyword evidence="4" id="KW-1185">Reference proteome</keyword>
<sequence length="153" mass="16247">MLLTFLGWYLLYVLAAAFARDVMAYRLFGNINVALVAGVLQFVAAFVLAWRYTRYARAALDPLAAQILADAEERVDEALRRAAGSAIPPYGTGSGDERPYLGPTPPDGTVSYAAAEPRGGTTPYLGPTPPDGMPLPADPGPPPSWHRSAGGTR</sequence>
<reference evidence="4" key="1">
    <citation type="journal article" date="2019" name="Int. J. Syst. Evol. Microbiol.">
        <title>The Global Catalogue of Microorganisms (GCM) 10K type strain sequencing project: providing services to taxonomists for standard genome sequencing and annotation.</title>
        <authorList>
            <consortium name="The Broad Institute Genomics Platform"/>
            <consortium name="The Broad Institute Genome Sequencing Center for Infectious Disease"/>
            <person name="Wu L."/>
            <person name="Ma J."/>
        </authorList>
    </citation>
    <scope>NUCLEOTIDE SEQUENCE [LARGE SCALE GENOMIC DNA]</scope>
    <source>
        <strain evidence="4">JCM 3146</strain>
    </source>
</reference>
<evidence type="ECO:0000313" key="3">
    <source>
        <dbReference type="EMBL" id="GAA0351952.1"/>
    </source>
</evidence>
<dbReference type="Pfam" id="PF04341">
    <property type="entry name" value="DUF485"/>
    <property type="match status" value="1"/>
</dbReference>
<dbReference type="PANTHER" id="PTHR38441:SF1">
    <property type="entry name" value="MEMBRANE PROTEIN"/>
    <property type="match status" value="1"/>
</dbReference>